<evidence type="ECO:0000313" key="11">
    <source>
        <dbReference type="RefSeq" id="XP_005097463.1"/>
    </source>
</evidence>
<evidence type="ECO:0000256" key="2">
    <source>
        <dbReference type="ARBA" id="ARBA00022692"/>
    </source>
</evidence>
<keyword evidence="3 8" id="KW-1133">Transmembrane helix</keyword>
<dbReference type="SUPFAM" id="SSF81321">
    <property type="entry name" value="Family A G protein-coupled receptor-like"/>
    <property type="match status" value="1"/>
</dbReference>
<dbReference type="PRINTS" id="PR00237">
    <property type="entry name" value="GPCRRHODOPSN"/>
</dbReference>
<dbReference type="InterPro" id="IPR000276">
    <property type="entry name" value="GPCR_Rhodpsn"/>
</dbReference>
<evidence type="ECO:0000256" key="5">
    <source>
        <dbReference type="ARBA" id="ARBA00023136"/>
    </source>
</evidence>
<evidence type="ECO:0000256" key="1">
    <source>
        <dbReference type="ARBA" id="ARBA00004141"/>
    </source>
</evidence>
<evidence type="ECO:0000256" key="7">
    <source>
        <dbReference type="ARBA" id="ARBA00023224"/>
    </source>
</evidence>
<organism evidence="10 11">
    <name type="scientific">Aplysia californica</name>
    <name type="common">California sea hare</name>
    <dbReference type="NCBI Taxonomy" id="6500"/>
    <lineage>
        <taxon>Eukaryota</taxon>
        <taxon>Metazoa</taxon>
        <taxon>Spiralia</taxon>
        <taxon>Lophotrochozoa</taxon>
        <taxon>Mollusca</taxon>
        <taxon>Gastropoda</taxon>
        <taxon>Heterobranchia</taxon>
        <taxon>Euthyneura</taxon>
        <taxon>Tectipleura</taxon>
        <taxon>Aplysiida</taxon>
        <taxon>Aplysioidea</taxon>
        <taxon>Aplysiidae</taxon>
        <taxon>Aplysia</taxon>
    </lineage>
</organism>
<proteinExistence type="predicted"/>
<evidence type="ECO:0000256" key="3">
    <source>
        <dbReference type="ARBA" id="ARBA00022989"/>
    </source>
</evidence>
<comment type="subcellular location">
    <subcellularLocation>
        <location evidence="1">Membrane</location>
        <topology evidence="1">Multi-pass membrane protein</topology>
    </subcellularLocation>
</comment>
<feature type="transmembrane region" description="Helical" evidence="8">
    <location>
        <begin position="79"/>
        <end position="98"/>
    </location>
</feature>
<dbReference type="InterPro" id="IPR017452">
    <property type="entry name" value="GPCR_Rhodpsn_7TM"/>
</dbReference>
<keyword evidence="7" id="KW-0807">Transducer</keyword>
<dbReference type="GeneID" id="101858935"/>
<feature type="transmembrane region" description="Helical" evidence="8">
    <location>
        <begin position="126"/>
        <end position="150"/>
    </location>
</feature>
<dbReference type="RefSeq" id="XP_005097463.1">
    <property type="nucleotide sequence ID" value="XM_005097406.1"/>
</dbReference>
<keyword evidence="2 8" id="KW-0812">Transmembrane</keyword>
<sequence>MSETALAMTQATEHTQSIYKGINDTSPIKEKNAELLSDEVAHLVMQVLMFYATPTISVLGITGNVFSMIILLKHGLHKCSNILLFCLAVSDTTFLVAFNSVPKILNEVTGVPMAWAYSRQAAHASYVFYTFFHIVDYAAGLSSLAIPMLITMERLVAVYFPMKFSVIVTPFRTWSAVAIVYAYWLVVYIYSSFWFEFQYKYDPKLNISVGIIGRSDLYYEEVEVSKALDEVIRYLTLKIPPGFTLVGCILISVKIKLASVKRQKMTSAGAAKDAKSNRTSKMLLAVCAMYTVTCGILALPTYLPQYGYYTMTGDAPNNVGRIGYQVVNMVVCINGSCNFIVYVGMNKNFRDTWKSLFTRCRFKRKPAPQSQKGQAQKRFEYKN</sequence>
<evidence type="ECO:0000256" key="4">
    <source>
        <dbReference type="ARBA" id="ARBA00023040"/>
    </source>
</evidence>
<evidence type="ECO:0000256" key="6">
    <source>
        <dbReference type="ARBA" id="ARBA00023170"/>
    </source>
</evidence>
<feature type="transmembrane region" description="Helical" evidence="8">
    <location>
        <begin position="171"/>
        <end position="195"/>
    </location>
</feature>
<keyword evidence="6" id="KW-0675">Receptor</keyword>
<gene>
    <name evidence="11" type="primary">LOC101858935</name>
</gene>
<dbReference type="Gene3D" id="1.20.1070.10">
    <property type="entry name" value="Rhodopsin 7-helix transmembrane proteins"/>
    <property type="match status" value="1"/>
</dbReference>
<reference evidence="11" key="1">
    <citation type="submission" date="2025-08" db="UniProtKB">
        <authorList>
            <consortium name="RefSeq"/>
        </authorList>
    </citation>
    <scope>IDENTIFICATION</scope>
</reference>
<keyword evidence="4" id="KW-0297">G-protein coupled receptor</keyword>
<dbReference type="PROSITE" id="PS50262">
    <property type="entry name" value="G_PROTEIN_RECEP_F1_2"/>
    <property type="match status" value="1"/>
</dbReference>
<dbReference type="PANTHER" id="PTHR24243:SF230">
    <property type="entry name" value="G-PROTEIN COUPLED RECEPTORS FAMILY 1 PROFILE DOMAIN-CONTAINING PROTEIN"/>
    <property type="match status" value="1"/>
</dbReference>
<protein>
    <submittedName>
        <fullName evidence="11">Neuropeptides capa receptor-like</fullName>
    </submittedName>
</protein>
<feature type="transmembrane region" description="Helical" evidence="8">
    <location>
        <begin position="239"/>
        <end position="257"/>
    </location>
</feature>
<dbReference type="PANTHER" id="PTHR24243">
    <property type="entry name" value="G-PROTEIN COUPLED RECEPTOR"/>
    <property type="match status" value="1"/>
</dbReference>
<evidence type="ECO:0000259" key="9">
    <source>
        <dbReference type="PROSITE" id="PS50262"/>
    </source>
</evidence>
<feature type="transmembrane region" description="Helical" evidence="8">
    <location>
        <begin position="322"/>
        <end position="345"/>
    </location>
</feature>
<dbReference type="Pfam" id="PF10324">
    <property type="entry name" value="7TM_GPCR_Srw"/>
    <property type="match status" value="1"/>
</dbReference>
<accession>A0ABM0JMY7</accession>
<feature type="transmembrane region" description="Helical" evidence="8">
    <location>
        <begin position="282"/>
        <end position="302"/>
    </location>
</feature>
<keyword evidence="5 8" id="KW-0472">Membrane</keyword>
<dbReference type="Proteomes" id="UP000694888">
    <property type="component" value="Unplaced"/>
</dbReference>
<evidence type="ECO:0000313" key="10">
    <source>
        <dbReference type="Proteomes" id="UP000694888"/>
    </source>
</evidence>
<name>A0ABM0JMY7_APLCA</name>
<feature type="transmembrane region" description="Helical" evidence="8">
    <location>
        <begin position="48"/>
        <end position="72"/>
    </location>
</feature>
<keyword evidence="10" id="KW-1185">Reference proteome</keyword>
<dbReference type="InterPro" id="IPR019427">
    <property type="entry name" value="7TM_GPCR_serpentine_rcpt_Srw"/>
</dbReference>
<feature type="domain" description="G-protein coupled receptors family 1 profile" evidence="9">
    <location>
        <begin position="63"/>
        <end position="342"/>
    </location>
</feature>
<evidence type="ECO:0000256" key="8">
    <source>
        <dbReference type="SAM" id="Phobius"/>
    </source>
</evidence>